<evidence type="ECO:0000256" key="1">
    <source>
        <dbReference type="SAM" id="SignalP"/>
    </source>
</evidence>
<dbReference type="Pfam" id="PF13715">
    <property type="entry name" value="CarbopepD_reg_2"/>
    <property type="match status" value="1"/>
</dbReference>
<protein>
    <recommendedName>
        <fullName evidence="4">Carboxypeptidase-like protein</fullName>
    </recommendedName>
</protein>
<dbReference type="Pfam" id="PF18939">
    <property type="entry name" value="DUF5686"/>
    <property type="match status" value="1"/>
</dbReference>
<dbReference type="SUPFAM" id="SSF49464">
    <property type="entry name" value="Carboxypeptidase regulatory domain-like"/>
    <property type="match status" value="1"/>
</dbReference>
<name>A0A2H3KBA5_9FLAO</name>
<dbReference type="InterPro" id="IPR008969">
    <property type="entry name" value="CarboxyPept-like_regulatory"/>
</dbReference>
<feature type="chain" id="PRO_5013763112" description="Carboxypeptidase-like protein" evidence="1">
    <location>
        <begin position="22"/>
        <end position="832"/>
    </location>
</feature>
<organism evidence="2 3">
    <name type="scientific">Flavobacterium branchiophilum</name>
    <dbReference type="NCBI Taxonomy" id="55197"/>
    <lineage>
        <taxon>Bacteria</taxon>
        <taxon>Pseudomonadati</taxon>
        <taxon>Bacteroidota</taxon>
        <taxon>Flavobacteriia</taxon>
        <taxon>Flavobacteriales</taxon>
        <taxon>Flavobacteriaceae</taxon>
        <taxon>Flavobacterium</taxon>
    </lineage>
</organism>
<dbReference type="OrthoDB" id="604691at2"/>
<feature type="signal peptide" evidence="1">
    <location>
        <begin position="1"/>
        <end position="21"/>
    </location>
</feature>
<gene>
    <name evidence="2" type="ORF">B0A77_08830</name>
</gene>
<reference evidence="2 3" key="1">
    <citation type="submission" date="2017-09" db="EMBL/GenBank/DDBJ databases">
        <title>Whole genomes of Flavobacteriaceae.</title>
        <authorList>
            <person name="Stine C."/>
            <person name="Li C."/>
            <person name="Tadesse D."/>
        </authorList>
    </citation>
    <scope>NUCLEOTIDE SEQUENCE [LARGE SCALE GENOMIC DNA]</scope>
    <source>
        <strain evidence="2 3">ATCC 35036</strain>
    </source>
</reference>
<dbReference type="EMBL" id="PCMW01000046">
    <property type="protein sequence ID" value="PDS24230.1"/>
    <property type="molecule type" value="Genomic_DNA"/>
</dbReference>
<sequence>MSFKTYWFFIALMLLALPIKAQTTFKGVVKDASSHAPVPFVSIKTNNGMLYFTDAKGKFLLTILDTVTTIQISRVGFESQKLEVKAHQYYKNIYLKPFDTNKEALSKKNTAQKIIKNVIFYKKHNDPLLRFKTFDFKTYNKTLVTATPDSLKGNIDSVFITRNGFKILTKVDSSDYKLKQIITKNHLFLLEKLSLFQYAKNNLKETILDAKMAGFKKPLYEILGFNLQSFSVYNNHYELAETKYISPLSDHLYNEYEFTLLDEAWVEGRKTAVIYFKNKKKSKSKGLEGVLYIDKSNFGVAKAVLGVGGILNISGVHDFEYSVEKDIWFPKHKKFIITKGKNNEDIQILGLKIHFDNNDILEMPSHDKKLSDYLYLISESKNFDIQIDQPVNIKRPSIAIQAKEEPTKVHRQLMDSLCIQHLDDRTPNTYRVLDSLSVKNKLESRIAIARKFRFGYLPIGKIDVDLKKIFTFNNHEGLRFGIGGMSNEKLSSLYKLEGYTAYGTKDGVFKYHLGSSVRVGNFSNSWIGMSYTDDVRELGSTKFLVEKTPFKIYDGRPFNITNFYNIVSLRAYIETRIIPKTESVWEISHNIIEPKFNYMFAHLGREYRIFNLTTAQVSIQWNPFSDYMQTPIGRFEIEKRFPKFTFQLTKTLPKIIENDFDFFKIDFKFDYEKEYLSKQKTGLILNAGLTVGDVPITHLFNMLPNNPTKDNLWERLTTAGKNSFETMFYNEFFSSNYVFLQAKHAFVDVPLFQKKKPTIVLVSRFAYGNMNRMSQHIGLPFKTLEKGYYESGIEINQLYKGFGLSGFYRYGPYQFENIKDNLALRLTFAIQL</sequence>
<accession>A0A2H3KBA5</accession>
<keyword evidence="1" id="KW-0732">Signal</keyword>
<dbReference type="Gene3D" id="2.60.40.1120">
    <property type="entry name" value="Carboxypeptidase-like, regulatory domain"/>
    <property type="match status" value="1"/>
</dbReference>
<evidence type="ECO:0000313" key="2">
    <source>
        <dbReference type="EMBL" id="PDS24230.1"/>
    </source>
</evidence>
<comment type="caution">
    <text evidence="2">The sequence shown here is derived from an EMBL/GenBank/DDBJ whole genome shotgun (WGS) entry which is preliminary data.</text>
</comment>
<proteinExistence type="predicted"/>
<dbReference type="RefSeq" id="WP_097554196.1">
    <property type="nucleotide sequence ID" value="NZ_PCMW01000046.1"/>
</dbReference>
<dbReference type="InterPro" id="IPR043741">
    <property type="entry name" value="DUF5686"/>
</dbReference>
<dbReference type="Proteomes" id="UP000220828">
    <property type="component" value="Unassembled WGS sequence"/>
</dbReference>
<dbReference type="AlphaFoldDB" id="A0A2H3KBA5"/>
<evidence type="ECO:0008006" key="4">
    <source>
        <dbReference type="Google" id="ProtNLM"/>
    </source>
</evidence>
<evidence type="ECO:0000313" key="3">
    <source>
        <dbReference type="Proteomes" id="UP000220828"/>
    </source>
</evidence>